<dbReference type="Proteomes" id="UP000230935">
    <property type="component" value="Unassembled WGS sequence"/>
</dbReference>
<dbReference type="SUPFAM" id="SSF50447">
    <property type="entry name" value="Translation proteins"/>
    <property type="match status" value="1"/>
</dbReference>
<dbReference type="InterPro" id="IPR000597">
    <property type="entry name" value="Ribosomal_uL3"/>
</dbReference>
<keyword evidence="4 7" id="KW-0689">Ribosomal protein</keyword>
<keyword evidence="3 7" id="KW-0694">RNA-binding</keyword>
<gene>
    <name evidence="7" type="primary">rplC</name>
    <name evidence="9" type="ORF">COT81_01325</name>
</gene>
<dbReference type="AlphaFoldDB" id="A0A2H0W217"/>
<evidence type="ECO:0000313" key="9">
    <source>
        <dbReference type="EMBL" id="PIS05403.1"/>
    </source>
</evidence>
<dbReference type="GO" id="GO:0022625">
    <property type="term" value="C:cytosolic large ribosomal subunit"/>
    <property type="evidence" value="ECO:0007669"/>
    <property type="project" value="TreeGrafter"/>
</dbReference>
<sequence length="278" mass="30469">MKFILGKKVEMTQKYDEHGQVVPVTKIFAGPNIITQVKNSNKDKYQAVQVGFGARRKMPKPQVGHTKKLGNFLYFREFNLKNDADAEKTKAVKVGDTITVNTFAKGDVVQVTGVSKGKGFQGVVKRWGFHGSPASHGHKDQLRMPGSIGASSDPSRVFKGKKMPGRMGAAQVTVKNLEIIDIDPEHDYLFIKGAVPGARNGLVLISGNGTLSIGIKEDQSQEMPAESKKDESQVTTRPEESANSSAKESTPEDKKENTDVKVEAKPEEKKNDTEEDKK</sequence>
<dbReference type="GO" id="GO:0003735">
    <property type="term" value="F:structural constituent of ribosome"/>
    <property type="evidence" value="ECO:0007669"/>
    <property type="project" value="UniProtKB-UniRule"/>
</dbReference>
<evidence type="ECO:0000313" key="10">
    <source>
        <dbReference type="Proteomes" id="UP000230935"/>
    </source>
</evidence>
<evidence type="ECO:0000256" key="6">
    <source>
        <dbReference type="ARBA" id="ARBA00035243"/>
    </source>
</evidence>
<evidence type="ECO:0000256" key="8">
    <source>
        <dbReference type="SAM" id="MobiDB-lite"/>
    </source>
</evidence>
<dbReference type="InterPro" id="IPR019927">
    <property type="entry name" value="Ribosomal_uL3_bac/org-type"/>
</dbReference>
<comment type="function">
    <text evidence="7">One of the primary rRNA binding proteins, it binds directly near the 3'-end of the 23S rRNA, where it nucleates assembly of the 50S subunit.</text>
</comment>
<evidence type="ECO:0000256" key="1">
    <source>
        <dbReference type="ARBA" id="ARBA00006540"/>
    </source>
</evidence>
<organism evidence="9 10">
    <name type="scientific">Candidatus Buchananbacteria bacterium CG10_big_fil_rev_8_21_14_0_10_42_9</name>
    <dbReference type="NCBI Taxonomy" id="1974526"/>
    <lineage>
        <taxon>Bacteria</taxon>
        <taxon>Candidatus Buchananiibacteriota</taxon>
    </lineage>
</organism>
<evidence type="ECO:0000256" key="4">
    <source>
        <dbReference type="ARBA" id="ARBA00022980"/>
    </source>
</evidence>
<dbReference type="Gene3D" id="2.40.30.10">
    <property type="entry name" value="Translation factors"/>
    <property type="match status" value="1"/>
</dbReference>
<protein>
    <recommendedName>
        <fullName evidence="6 7">Large ribosomal subunit protein uL3</fullName>
    </recommendedName>
</protein>
<evidence type="ECO:0000256" key="3">
    <source>
        <dbReference type="ARBA" id="ARBA00022884"/>
    </source>
</evidence>
<feature type="compositionally biased region" description="Basic and acidic residues" evidence="8">
    <location>
        <begin position="249"/>
        <end position="278"/>
    </location>
</feature>
<comment type="similarity">
    <text evidence="1 7">Belongs to the universal ribosomal protein uL3 family.</text>
</comment>
<keyword evidence="2 7" id="KW-0699">rRNA-binding</keyword>
<dbReference type="InterPro" id="IPR009000">
    <property type="entry name" value="Transl_B-barrel_sf"/>
</dbReference>
<dbReference type="Gene3D" id="3.30.160.810">
    <property type="match status" value="1"/>
</dbReference>
<dbReference type="PANTHER" id="PTHR11229:SF16">
    <property type="entry name" value="LARGE RIBOSOMAL SUBUNIT PROTEIN UL3C"/>
    <property type="match status" value="1"/>
</dbReference>
<feature type="region of interest" description="Disordered" evidence="8">
    <location>
        <begin position="133"/>
        <end position="164"/>
    </location>
</feature>
<dbReference type="EMBL" id="PEZZ01000007">
    <property type="protein sequence ID" value="PIS05403.1"/>
    <property type="molecule type" value="Genomic_DNA"/>
</dbReference>
<dbReference type="NCBIfam" id="TIGR03625">
    <property type="entry name" value="L3_bact"/>
    <property type="match status" value="1"/>
</dbReference>
<name>A0A2H0W217_9BACT</name>
<reference evidence="10" key="1">
    <citation type="submission" date="2017-09" db="EMBL/GenBank/DDBJ databases">
        <title>Depth-based differentiation of microbial function through sediment-hosted aquifers and enrichment of novel symbionts in the deep terrestrial subsurface.</title>
        <authorList>
            <person name="Probst A.J."/>
            <person name="Ladd B."/>
            <person name="Jarett J.K."/>
            <person name="Geller-Mcgrath D.E."/>
            <person name="Sieber C.M.K."/>
            <person name="Emerson J.B."/>
            <person name="Anantharaman K."/>
            <person name="Thomas B.C."/>
            <person name="Malmstrom R."/>
            <person name="Stieglmeier M."/>
            <person name="Klingl A."/>
            <person name="Woyke T."/>
            <person name="Ryan C.M."/>
            <person name="Banfield J.F."/>
        </authorList>
    </citation>
    <scope>NUCLEOTIDE SEQUENCE [LARGE SCALE GENOMIC DNA]</scope>
</reference>
<comment type="subunit">
    <text evidence="7">Part of the 50S ribosomal subunit. Forms a cluster with proteins L14 and L19.</text>
</comment>
<evidence type="ECO:0000256" key="7">
    <source>
        <dbReference type="HAMAP-Rule" id="MF_01325"/>
    </source>
</evidence>
<dbReference type="GO" id="GO:0019843">
    <property type="term" value="F:rRNA binding"/>
    <property type="evidence" value="ECO:0007669"/>
    <property type="project" value="UniProtKB-UniRule"/>
</dbReference>
<accession>A0A2H0W217</accession>
<feature type="compositionally biased region" description="Basic and acidic residues" evidence="8">
    <location>
        <begin position="216"/>
        <end position="240"/>
    </location>
</feature>
<dbReference type="HAMAP" id="MF_01325_B">
    <property type="entry name" value="Ribosomal_uL3_B"/>
    <property type="match status" value="1"/>
</dbReference>
<feature type="region of interest" description="Disordered" evidence="8">
    <location>
        <begin position="216"/>
        <end position="278"/>
    </location>
</feature>
<dbReference type="FunFam" id="2.40.30.10:FF:000004">
    <property type="entry name" value="50S ribosomal protein L3"/>
    <property type="match status" value="1"/>
</dbReference>
<evidence type="ECO:0000256" key="5">
    <source>
        <dbReference type="ARBA" id="ARBA00023274"/>
    </source>
</evidence>
<dbReference type="Pfam" id="PF00297">
    <property type="entry name" value="Ribosomal_L3"/>
    <property type="match status" value="1"/>
</dbReference>
<keyword evidence="5 7" id="KW-0687">Ribonucleoprotein</keyword>
<dbReference type="GO" id="GO:0006412">
    <property type="term" value="P:translation"/>
    <property type="evidence" value="ECO:0007669"/>
    <property type="project" value="UniProtKB-UniRule"/>
</dbReference>
<evidence type="ECO:0000256" key="2">
    <source>
        <dbReference type="ARBA" id="ARBA00022730"/>
    </source>
</evidence>
<proteinExistence type="inferred from homology"/>
<dbReference type="PANTHER" id="PTHR11229">
    <property type="entry name" value="50S RIBOSOMAL PROTEIN L3"/>
    <property type="match status" value="1"/>
</dbReference>
<comment type="caution">
    <text evidence="9">The sequence shown here is derived from an EMBL/GenBank/DDBJ whole genome shotgun (WGS) entry which is preliminary data.</text>
</comment>